<protein>
    <submittedName>
        <fullName evidence="2">Uncharacterized protein</fullName>
    </submittedName>
</protein>
<evidence type="ECO:0000256" key="1">
    <source>
        <dbReference type="ARBA" id="ARBA00007398"/>
    </source>
</evidence>
<dbReference type="AlphaFoldDB" id="A0A8C5TCD5"/>
<evidence type="ECO:0000313" key="2">
    <source>
        <dbReference type="Ensembl" id="ENSMCSP00000004944.1"/>
    </source>
</evidence>
<evidence type="ECO:0000313" key="3">
    <source>
        <dbReference type="Proteomes" id="UP000694560"/>
    </source>
</evidence>
<dbReference type="SUPFAM" id="SSF88723">
    <property type="entry name" value="PIN domain-like"/>
    <property type="match status" value="1"/>
</dbReference>
<dbReference type="PANTHER" id="PTHR15665:SF1">
    <property type="entry name" value="PROTEIN ASTEROID HOMOLOG 1"/>
    <property type="match status" value="1"/>
</dbReference>
<dbReference type="InterPro" id="IPR026832">
    <property type="entry name" value="Asteroid"/>
</dbReference>
<proteinExistence type="inferred from homology"/>
<reference evidence="2" key="1">
    <citation type="submission" date="2025-08" db="UniProtKB">
        <authorList>
            <consortium name="Ensembl"/>
        </authorList>
    </citation>
    <scope>IDENTIFICATION</scope>
</reference>
<keyword evidence="3" id="KW-1185">Reference proteome</keyword>
<comment type="similarity">
    <text evidence="1">Belongs to the asteroid family.</text>
</comment>
<dbReference type="Ensembl" id="ENSMCST00000005057.1">
    <property type="protein sequence ID" value="ENSMCSP00000004944.1"/>
    <property type="gene ID" value="ENSMCSG00000003602.1"/>
</dbReference>
<dbReference type="PANTHER" id="PTHR15665">
    <property type="entry name" value="ASTEROID PROTEIN"/>
    <property type="match status" value="1"/>
</dbReference>
<organism evidence="2 3">
    <name type="scientific">Malurus cyaneus samueli</name>
    <dbReference type="NCBI Taxonomy" id="2593467"/>
    <lineage>
        <taxon>Eukaryota</taxon>
        <taxon>Metazoa</taxon>
        <taxon>Chordata</taxon>
        <taxon>Craniata</taxon>
        <taxon>Vertebrata</taxon>
        <taxon>Euteleostomi</taxon>
        <taxon>Archelosauria</taxon>
        <taxon>Archosauria</taxon>
        <taxon>Dinosauria</taxon>
        <taxon>Saurischia</taxon>
        <taxon>Theropoda</taxon>
        <taxon>Coelurosauria</taxon>
        <taxon>Aves</taxon>
        <taxon>Neognathae</taxon>
        <taxon>Neoaves</taxon>
        <taxon>Telluraves</taxon>
        <taxon>Australaves</taxon>
        <taxon>Passeriformes</taxon>
        <taxon>Meliphagoidea</taxon>
        <taxon>Maluridae</taxon>
        <taxon>Malurus</taxon>
    </lineage>
</organism>
<accession>A0A8C5TCD5</accession>
<dbReference type="Proteomes" id="UP000694560">
    <property type="component" value="Unplaced"/>
</dbReference>
<sequence>MGVQGLTGFVEERGVFFTELRVRDTKLVIDGSSLYHRLLPSSAFRWRTCRDPVLIAQLCPSDKLSMDCF</sequence>
<dbReference type="OrthoDB" id="25987at2759"/>
<name>A0A8C5TCD5_9PASS</name>
<reference evidence="2" key="2">
    <citation type="submission" date="2025-09" db="UniProtKB">
        <authorList>
            <consortium name="Ensembl"/>
        </authorList>
    </citation>
    <scope>IDENTIFICATION</scope>
</reference>
<dbReference type="InterPro" id="IPR029060">
    <property type="entry name" value="PIN-like_dom_sf"/>
</dbReference>